<dbReference type="InterPro" id="IPR012340">
    <property type="entry name" value="NA-bd_OB-fold"/>
</dbReference>
<dbReference type="InterPro" id="IPR002810">
    <property type="entry name" value="NfeD-like_C"/>
</dbReference>
<organism evidence="7 8">
    <name type="scientific">Ferrimonas lipolytica</name>
    <dbReference type="NCBI Taxonomy" id="2724191"/>
    <lineage>
        <taxon>Bacteria</taxon>
        <taxon>Pseudomonadati</taxon>
        <taxon>Pseudomonadota</taxon>
        <taxon>Gammaproteobacteria</taxon>
        <taxon>Alteromonadales</taxon>
        <taxon>Ferrimonadaceae</taxon>
        <taxon>Ferrimonas</taxon>
    </lineage>
</organism>
<evidence type="ECO:0000313" key="8">
    <source>
        <dbReference type="Proteomes" id="UP000501602"/>
    </source>
</evidence>
<keyword evidence="4 5" id="KW-0472">Membrane</keyword>
<evidence type="ECO:0000256" key="4">
    <source>
        <dbReference type="ARBA" id="ARBA00023136"/>
    </source>
</evidence>
<dbReference type="RefSeq" id="WP_168662283.1">
    <property type="nucleotide sequence ID" value="NZ_CP051180.1"/>
</dbReference>
<keyword evidence="8" id="KW-1185">Reference proteome</keyword>
<dbReference type="Proteomes" id="UP000501602">
    <property type="component" value="Chromosome"/>
</dbReference>
<reference evidence="7 8" key="1">
    <citation type="submission" date="2020-04" db="EMBL/GenBank/DDBJ databases">
        <title>Ferrimonas sp. S7 isolated from sea water.</title>
        <authorList>
            <person name="Bae S.S."/>
            <person name="Baek K."/>
        </authorList>
    </citation>
    <scope>NUCLEOTIDE SEQUENCE [LARGE SCALE GENOMIC DNA]</scope>
    <source>
        <strain evidence="7 8">S7</strain>
    </source>
</reference>
<dbReference type="InterPro" id="IPR052165">
    <property type="entry name" value="Membrane_assoc_protease"/>
</dbReference>
<evidence type="ECO:0000256" key="5">
    <source>
        <dbReference type="SAM" id="Phobius"/>
    </source>
</evidence>
<dbReference type="KEGG" id="fes:HER31_16590"/>
<dbReference type="GO" id="GO:0005886">
    <property type="term" value="C:plasma membrane"/>
    <property type="evidence" value="ECO:0007669"/>
    <property type="project" value="TreeGrafter"/>
</dbReference>
<feature type="transmembrane region" description="Helical" evidence="5">
    <location>
        <begin position="54"/>
        <end position="73"/>
    </location>
</feature>
<dbReference type="PANTHER" id="PTHR33507:SF3">
    <property type="entry name" value="INNER MEMBRANE PROTEIN YBBJ"/>
    <property type="match status" value="1"/>
</dbReference>
<protein>
    <submittedName>
        <fullName evidence="7">NfeD family protein</fullName>
    </submittedName>
</protein>
<accession>A0A6H1UJI1</accession>
<sequence>MNEWLSQLQPWHWIILCLLLLGAEAIGIGGFLLGAAAAAAAIAGFLFFWPDTSWANQLILFAIAAVIFTVAYWRFFRSYNDHTEQPQLNDRAAQLIGRSWVLQQSLPSGESRVQIGDTLWRVRTEQQLQQGIRVEVIDRDGMVLLVRQVIT</sequence>
<dbReference type="Gene3D" id="2.40.50.140">
    <property type="entry name" value="Nucleic acid-binding proteins"/>
    <property type="match status" value="1"/>
</dbReference>
<proteinExistence type="predicted"/>
<evidence type="ECO:0000256" key="2">
    <source>
        <dbReference type="ARBA" id="ARBA00022692"/>
    </source>
</evidence>
<keyword evidence="2 5" id="KW-0812">Transmembrane</keyword>
<name>A0A6H1UJI1_9GAMM</name>
<keyword evidence="3 5" id="KW-1133">Transmembrane helix</keyword>
<feature type="transmembrane region" description="Helical" evidence="5">
    <location>
        <begin position="15"/>
        <end position="48"/>
    </location>
</feature>
<evidence type="ECO:0000259" key="6">
    <source>
        <dbReference type="Pfam" id="PF01957"/>
    </source>
</evidence>
<gene>
    <name evidence="7" type="ORF">HER31_16590</name>
</gene>
<evidence type="ECO:0000256" key="1">
    <source>
        <dbReference type="ARBA" id="ARBA00004141"/>
    </source>
</evidence>
<feature type="domain" description="NfeD-like C-terminal" evidence="6">
    <location>
        <begin position="93"/>
        <end position="147"/>
    </location>
</feature>
<dbReference type="Pfam" id="PF01957">
    <property type="entry name" value="NfeD"/>
    <property type="match status" value="1"/>
</dbReference>
<dbReference type="AlphaFoldDB" id="A0A6H1UJI1"/>
<comment type="subcellular location">
    <subcellularLocation>
        <location evidence="1">Membrane</location>
        <topology evidence="1">Multi-pass membrane protein</topology>
    </subcellularLocation>
</comment>
<evidence type="ECO:0000256" key="3">
    <source>
        <dbReference type="ARBA" id="ARBA00022989"/>
    </source>
</evidence>
<evidence type="ECO:0000313" key="7">
    <source>
        <dbReference type="EMBL" id="QIZ78376.1"/>
    </source>
</evidence>
<dbReference type="SUPFAM" id="SSF141322">
    <property type="entry name" value="NfeD domain-like"/>
    <property type="match status" value="1"/>
</dbReference>
<dbReference type="PANTHER" id="PTHR33507">
    <property type="entry name" value="INNER MEMBRANE PROTEIN YBBJ"/>
    <property type="match status" value="1"/>
</dbReference>
<dbReference type="EMBL" id="CP051180">
    <property type="protein sequence ID" value="QIZ78376.1"/>
    <property type="molecule type" value="Genomic_DNA"/>
</dbReference>